<feature type="transmembrane region" description="Helical" evidence="1">
    <location>
        <begin position="109"/>
        <end position="129"/>
    </location>
</feature>
<keyword evidence="3" id="KW-1185">Reference proteome</keyword>
<feature type="transmembrane region" description="Helical" evidence="1">
    <location>
        <begin position="47"/>
        <end position="64"/>
    </location>
</feature>
<dbReference type="HOGENOM" id="CLU_1882318_0_0_0"/>
<evidence type="ECO:0000313" key="2">
    <source>
        <dbReference type="EMBL" id="AHX26548.1"/>
    </source>
</evidence>
<accession>X5H5T9</accession>
<geneLocation type="plasmid" evidence="3">
    <name>pDeide1</name>
</geneLocation>
<dbReference type="EMBL" id="CP001115">
    <property type="protein sequence ID" value="AHX26548.1"/>
    <property type="molecule type" value="Genomic_DNA"/>
</dbReference>
<feature type="transmembrane region" description="Helical" evidence="1">
    <location>
        <begin position="71"/>
        <end position="89"/>
    </location>
</feature>
<gene>
    <name evidence="2" type="ordered locus">Deide_1p00695</name>
</gene>
<evidence type="ECO:0000256" key="1">
    <source>
        <dbReference type="SAM" id="Phobius"/>
    </source>
</evidence>
<name>X5H5T9_DEIDV</name>
<evidence type="ECO:0000313" key="3">
    <source>
        <dbReference type="Proteomes" id="UP000002208"/>
    </source>
</evidence>
<sequence length="135" mass="14719">MSRQERFLSVVVALNGLVLLLTGLTLAVVPEWFYTHLAPFAPFNRHFAGDAGIFSAALGGILLVAARQVRALGPVVVIGAAASLWHALNHMYDHWQISGSLSHLLDTNHAWKDLSLVLLAGLTLWTLTVSRSRKL</sequence>
<keyword evidence="1" id="KW-0472">Membrane</keyword>
<feature type="transmembrane region" description="Helical" evidence="1">
    <location>
        <begin position="7"/>
        <end position="27"/>
    </location>
</feature>
<proteinExistence type="predicted"/>
<dbReference type="AlphaFoldDB" id="X5H5T9"/>
<dbReference type="OrthoDB" id="3831267at2"/>
<keyword evidence="2" id="KW-0614">Plasmid</keyword>
<organism evidence="2 3">
    <name type="scientific">Deinococcus deserti (strain DSM 17065 / CIP 109153 / LMG 22923 / VCD115)</name>
    <dbReference type="NCBI Taxonomy" id="546414"/>
    <lineage>
        <taxon>Bacteria</taxon>
        <taxon>Thermotogati</taxon>
        <taxon>Deinococcota</taxon>
        <taxon>Deinococci</taxon>
        <taxon>Deinococcales</taxon>
        <taxon>Deinococcaceae</taxon>
        <taxon>Deinococcus</taxon>
    </lineage>
</organism>
<dbReference type="KEGG" id="ddr:Deide_1p00695"/>
<keyword evidence="1" id="KW-1133">Transmembrane helix</keyword>
<dbReference type="Proteomes" id="UP000002208">
    <property type="component" value="Plasmid 1"/>
</dbReference>
<reference evidence="2 3" key="1">
    <citation type="journal article" date="2009" name="PLoS Genet.">
        <title>Alliance of proteomics and genomics to unravel the specificities of Sahara bacterium Deinococcus deserti.</title>
        <authorList>
            <person name="de Groot A."/>
            <person name="Dulermo R."/>
            <person name="Ortet P."/>
            <person name="Blanchard L."/>
            <person name="Guerin P."/>
            <person name="Fernandez B."/>
            <person name="Vacherie B."/>
            <person name="Dossat C."/>
            <person name="Jolivet E."/>
            <person name="Siguier P."/>
            <person name="Chandler M."/>
            <person name="Barakat M."/>
            <person name="Dedieu A."/>
            <person name="Barbe V."/>
            <person name="Heulin T."/>
            <person name="Sommer S."/>
            <person name="Achouak W."/>
            <person name="Armengaud J."/>
        </authorList>
    </citation>
    <scope>NUCLEOTIDE SEQUENCE [LARGE SCALE GENOMIC DNA]</scope>
    <source>
        <strain evidence="3">DSM 17065 / CIP 109153 / LMG 22923 / VCD115</strain>
        <plasmid evidence="3">pDeide1</plasmid>
    </source>
</reference>
<dbReference type="RefSeq" id="WP_041227694.1">
    <property type="nucleotide sequence ID" value="NC_012527.1"/>
</dbReference>
<protein>
    <submittedName>
        <fullName evidence="2">Uncharacterized protein</fullName>
    </submittedName>
</protein>
<keyword evidence="1" id="KW-0812">Transmembrane</keyword>